<dbReference type="AlphaFoldDB" id="A0A433D0M5"/>
<protein>
    <submittedName>
        <fullName evidence="5">Uncharacterized protein</fullName>
    </submittedName>
</protein>
<dbReference type="OrthoDB" id="534063at2759"/>
<evidence type="ECO:0000256" key="2">
    <source>
        <dbReference type="ARBA" id="ARBA00022473"/>
    </source>
</evidence>
<evidence type="ECO:0000256" key="1">
    <source>
        <dbReference type="ARBA" id="ARBA00004123"/>
    </source>
</evidence>
<comment type="similarity">
    <text evidence="4">Belongs to the DONSON family.</text>
</comment>
<keyword evidence="3" id="KW-0539">Nucleus</keyword>
<evidence type="ECO:0000313" key="5">
    <source>
        <dbReference type="EMBL" id="RUP44389.1"/>
    </source>
</evidence>
<organism evidence="5 6">
    <name type="scientific">Jimgerdemannia flammicorona</name>
    <dbReference type="NCBI Taxonomy" id="994334"/>
    <lineage>
        <taxon>Eukaryota</taxon>
        <taxon>Fungi</taxon>
        <taxon>Fungi incertae sedis</taxon>
        <taxon>Mucoromycota</taxon>
        <taxon>Mucoromycotina</taxon>
        <taxon>Endogonomycetes</taxon>
        <taxon>Endogonales</taxon>
        <taxon>Endogonaceae</taxon>
        <taxon>Jimgerdemannia</taxon>
    </lineage>
</organism>
<evidence type="ECO:0000256" key="3">
    <source>
        <dbReference type="ARBA" id="ARBA00023242"/>
    </source>
</evidence>
<dbReference type="InterPro" id="IPR024861">
    <property type="entry name" value="Donson"/>
</dbReference>
<proteinExistence type="inferred from homology"/>
<evidence type="ECO:0000256" key="4">
    <source>
        <dbReference type="ARBA" id="ARBA00025806"/>
    </source>
</evidence>
<keyword evidence="2" id="KW-0217">Developmental protein</keyword>
<accession>A0A433D0M5</accession>
<evidence type="ECO:0000313" key="6">
    <source>
        <dbReference type="Proteomes" id="UP000268093"/>
    </source>
</evidence>
<dbReference type="GO" id="GO:0005634">
    <property type="term" value="C:nucleus"/>
    <property type="evidence" value="ECO:0007669"/>
    <property type="project" value="UniProtKB-SubCell"/>
</dbReference>
<sequence length="419" mass="47046">MSTFSSTCVVRRHKQVDDTNPIPFQAHLYHWIYPSTSPSPMQVVAITKLLSKVSVTRSEEVVELEHFKKIEAEWYELNAVLYGEIFPVALLPSPRSPLRLLLLYWLYLYRPVSVRQHVRYWTARSRAEQVDEGTEKGIGARRQILTLLLISFNLTWTARGLRDIPFEMPLNRFAKNDLDSDAGMMDVNGDDGDDAPAELEKLEELNPGSTHVVRRDTNTGDKRRSVLMFRAHMGVHGLFNFLLNWRDNRVEFRARGPPTLVAPCTFLNAAVRQAEITRNGTIRRMTTDPSTARPTMRTLYRIDIEGYLLPTSLHNLLLTVGYAQGPGERFACAMKTDDRTSGLNVGEYGAGGKEGWGDGEEFGGDSKRGVHGAIGSRKGWNEVSSGERIDKLVTMILPENVPHSYPIGETTEQIDGASG</sequence>
<comment type="subcellular location">
    <subcellularLocation>
        <location evidence="1">Nucleus</location>
    </subcellularLocation>
</comment>
<dbReference type="GO" id="GO:0033260">
    <property type="term" value="P:nuclear DNA replication"/>
    <property type="evidence" value="ECO:0007669"/>
    <property type="project" value="TreeGrafter"/>
</dbReference>
<dbReference type="PANTHER" id="PTHR12972:SF0">
    <property type="entry name" value="PROTEIN DOWNSTREAM NEIGHBOR OF SON"/>
    <property type="match status" value="1"/>
</dbReference>
<keyword evidence="6" id="KW-1185">Reference proteome</keyword>
<dbReference type="EMBL" id="RBNI01009004">
    <property type="protein sequence ID" value="RUP44389.1"/>
    <property type="molecule type" value="Genomic_DNA"/>
</dbReference>
<name>A0A433D0M5_9FUNG</name>
<reference evidence="5 6" key="1">
    <citation type="journal article" date="2018" name="New Phytol.">
        <title>Phylogenomics of Endogonaceae and evolution of mycorrhizas within Mucoromycota.</title>
        <authorList>
            <person name="Chang Y."/>
            <person name="Desiro A."/>
            <person name="Na H."/>
            <person name="Sandor L."/>
            <person name="Lipzen A."/>
            <person name="Clum A."/>
            <person name="Barry K."/>
            <person name="Grigoriev I.V."/>
            <person name="Martin F.M."/>
            <person name="Stajich J.E."/>
            <person name="Smith M.E."/>
            <person name="Bonito G."/>
            <person name="Spatafora J.W."/>
        </authorList>
    </citation>
    <scope>NUCLEOTIDE SEQUENCE [LARGE SCALE GENOMIC DNA]</scope>
    <source>
        <strain evidence="5 6">GMNB39</strain>
    </source>
</reference>
<comment type="caution">
    <text evidence="5">The sequence shown here is derived from an EMBL/GenBank/DDBJ whole genome shotgun (WGS) entry which is preliminary data.</text>
</comment>
<dbReference type="PANTHER" id="PTHR12972">
    <property type="entry name" value="DOWNSTREAM NEIGHBOR OF SON"/>
    <property type="match status" value="1"/>
</dbReference>
<dbReference type="Proteomes" id="UP000268093">
    <property type="component" value="Unassembled WGS sequence"/>
</dbReference>
<gene>
    <name evidence="5" type="ORF">BC936DRAFT_149537</name>
</gene>